<gene>
    <name evidence="19" type="primary">LOC106472764</name>
</gene>
<evidence type="ECO:0000256" key="7">
    <source>
        <dbReference type="ARBA" id="ARBA00022989"/>
    </source>
</evidence>
<name>A0ABM1BUF9_LIMPO</name>
<dbReference type="Gene3D" id="3.30.200.20">
    <property type="entry name" value="Phosphorylase Kinase, domain 1"/>
    <property type="match status" value="1"/>
</dbReference>
<evidence type="ECO:0000313" key="19">
    <source>
        <dbReference type="RefSeq" id="XP_013788875.1"/>
    </source>
</evidence>
<comment type="catalytic activity">
    <reaction evidence="13">
        <text>L-tyrosyl-[protein] + ATP = O-phospho-L-tyrosyl-[protein] + ADP + H(+)</text>
        <dbReference type="Rhea" id="RHEA:10596"/>
        <dbReference type="Rhea" id="RHEA-COMP:10136"/>
        <dbReference type="Rhea" id="RHEA-COMP:20101"/>
        <dbReference type="ChEBI" id="CHEBI:15378"/>
        <dbReference type="ChEBI" id="CHEBI:30616"/>
        <dbReference type="ChEBI" id="CHEBI:46858"/>
        <dbReference type="ChEBI" id="CHEBI:61978"/>
        <dbReference type="ChEBI" id="CHEBI:456216"/>
        <dbReference type="EC" id="2.7.10.1"/>
    </reaction>
</comment>
<proteinExistence type="predicted"/>
<evidence type="ECO:0000256" key="15">
    <source>
        <dbReference type="SAM" id="Phobius"/>
    </source>
</evidence>
<feature type="domain" description="Protein kinase" evidence="16">
    <location>
        <begin position="290"/>
        <end position="569"/>
    </location>
</feature>
<dbReference type="InterPro" id="IPR007110">
    <property type="entry name" value="Ig-like_dom"/>
</dbReference>
<evidence type="ECO:0000256" key="5">
    <source>
        <dbReference type="ARBA" id="ARBA00022741"/>
    </source>
</evidence>
<dbReference type="PIRSF" id="PIRSF000615">
    <property type="entry name" value="TyrPK_CSF1-R"/>
    <property type="match status" value="1"/>
</dbReference>
<dbReference type="GeneID" id="106472764"/>
<dbReference type="PANTHER" id="PTHR24416">
    <property type="entry name" value="TYROSINE-PROTEIN KINASE RECEPTOR"/>
    <property type="match status" value="1"/>
</dbReference>
<evidence type="ECO:0000256" key="1">
    <source>
        <dbReference type="ARBA" id="ARBA00004167"/>
    </source>
</evidence>
<keyword evidence="8 15" id="KW-0472">Membrane</keyword>
<feature type="domain" description="Ig-like" evidence="17">
    <location>
        <begin position="89"/>
        <end position="193"/>
    </location>
</feature>
<keyword evidence="10" id="KW-0675">Receptor</keyword>
<evidence type="ECO:0000256" key="12">
    <source>
        <dbReference type="ARBA" id="ARBA00023319"/>
    </source>
</evidence>
<evidence type="ECO:0000256" key="3">
    <source>
        <dbReference type="ARBA" id="ARBA00022692"/>
    </source>
</evidence>
<keyword evidence="5 14" id="KW-0547">Nucleotide-binding</keyword>
<dbReference type="Pfam" id="PF07679">
    <property type="entry name" value="I-set"/>
    <property type="match status" value="1"/>
</dbReference>
<dbReference type="SUPFAM" id="SSF56112">
    <property type="entry name" value="Protein kinase-like (PK-like)"/>
    <property type="match status" value="1"/>
</dbReference>
<keyword evidence="12" id="KW-0393">Immunoglobulin domain</keyword>
<dbReference type="SMART" id="SM00219">
    <property type="entry name" value="TyrKc"/>
    <property type="match status" value="1"/>
</dbReference>
<dbReference type="InterPro" id="IPR013098">
    <property type="entry name" value="Ig_I-set"/>
</dbReference>
<dbReference type="PROSITE" id="PS50835">
    <property type="entry name" value="IG_LIKE"/>
    <property type="match status" value="2"/>
</dbReference>
<evidence type="ECO:0000256" key="11">
    <source>
        <dbReference type="ARBA" id="ARBA00023180"/>
    </source>
</evidence>
<dbReference type="InterPro" id="IPR001245">
    <property type="entry name" value="Ser-Thr/Tyr_kinase_cat_dom"/>
</dbReference>
<dbReference type="EC" id="2.7.10.1" evidence="2"/>
<dbReference type="Pfam" id="PF07714">
    <property type="entry name" value="PK_Tyr_Ser-Thr"/>
    <property type="match status" value="1"/>
</dbReference>
<dbReference type="PROSITE" id="PS00107">
    <property type="entry name" value="PROTEIN_KINASE_ATP"/>
    <property type="match status" value="1"/>
</dbReference>
<dbReference type="InterPro" id="IPR003599">
    <property type="entry name" value="Ig_sub"/>
</dbReference>
<evidence type="ECO:0000313" key="18">
    <source>
        <dbReference type="Proteomes" id="UP000694941"/>
    </source>
</evidence>
<keyword evidence="7 15" id="KW-1133">Transmembrane helix</keyword>
<dbReference type="SMART" id="SM00408">
    <property type="entry name" value="IGc2"/>
    <property type="match status" value="2"/>
</dbReference>
<evidence type="ECO:0000259" key="17">
    <source>
        <dbReference type="PROSITE" id="PS50835"/>
    </source>
</evidence>
<sequence length="611" mass="69405">MNLHVIVPVGQSTVLNCSAGGFPEPSVKWLKNSHQLESSKKIKKYKWAIKIKKVVLSDNGKYECIVSNIHGEVNQTFEVEAQEIVRSRPIFSENVNVNQTVTSGENVSYNCKFISDLSSYNAWIQRYSFSETCQEAHKADNFKTLKKYDTKLDLINVTAADAGPYTCFVENQIGWVCKDFWLKVISKPSKNVSPVWIVVPVLVTVVLVTVAGMLFLYFRHKHKKLEKEKKKLTRKKIILERIDSENSHNSLTPLIKIDVPSNYSITSQLPSIDEYDIPVDPKWEFPRKKLEIKEKVGCGAFGQVHIAEALGIKAKEVLTVVAVKMLKVGHTDQDMLDLVSEMELMKVIGSHMNIINLLGCCTQDGPLYVIVEYASNGNLLDFLRSHRPSSGYEIPLGADRNLKVLLKKDLISFSFQIAKGMEYLVSKKCIHRDLAARNVLVTQDRIMKIADFGLARDVQEVDYYRKTSNGRLPVKWMAPEALFEMKFSSYSDVWSFGILLWEITTLGGTPYPSVPVERLFQLLRHGHRMEKPENCSLELYMIMRNCWNAEPIERPTFSLLVKELDHMLTIFSEENYLDLSASFSVLDTPPSSDSSCKLNISNIEVTNGEKI</sequence>
<dbReference type="Gene3D" id="1.10.510.10">
    <property type="entry name" value="Transferase(Phosphotransferase) domain 1"/>
    <property type="match status" value="1"/>
</dbReference>
<feature type="domain" description="Ig-like" evidence="17">
    <location>
        <begin position="1"/>
        <end position="80"/>
    </location>
</feature>
<evidence type="ECO:0000256" key="13">
    <source>
        <dbReference type="ARBA" id="ARBA00051243"/>
    </source>
</evidence>
<dbReference type="InterPro" id="IPR011009">
    <property type="entry name" value="Kinase-like_dom_sf"/>
</dbReference>
<accession>A0ABM1BUF9</accession>
<dbReference type="RefSeq" id="XP_013788875.1">
    <property type="nucleotide sequence ID" value="XM_013933421.2"/>
</dbReference>
<dbReference type="InterPro" id="IPR036179">
    <property type="entry name" value="Ig-like_dom_sf"/>
</dbReference>
<keyword evidence="4" id="KW-0732">Signal</keyword>
<evidence type="ECO:0000256" key="9">
    <source>
        <dbReference type="ARBA" id="ARBA00023157"/>
    </source>
</evidence>
<evidence type="ECO:0000256" key="8">
    <source>
        <dbReference type="ARBA" id="ARBA00023136"/>
    </source>
</evidence>
<protein>
    <recommendedName>
        <fullName evidence="2">receptor protein-tyrosine kinase</fullName>
        <ecNumber evidence="2">2.7.10.1</ecNumber>
    </recommendedName>
</protein>
<keyword evidence="3 15" id="KW-0812">Transmembrane</keyword>
<evidence type="ECO:0000259" key="16">
    <source>
        <dbReference type="PROSITE" id="PS50011"/>
    </source>
</evidence>
<comment type="subcellular location">
    <subcellularLocation>
        <location evidence="1">Membrane</location>
        <topology evidence="1">Single-pass membrane protein</topology>
    </subcellularLocation>
</comment>
<organism evidence="18 19">
    <name type="scientific">Limulus polyphemus</name>
    <name type="common">Atlantic horseshoe crab</name>
    <dbReference type="NCBI Taxonomy" id="6850"/>
    <lineage>
        <taxon>Eukaryota</taxon>
        <taxon>Metazoa</taxon>
        <taxon>Ecdysozoa</taxon>
        <taxon>Arthropoda</taxon>
        <taxon>Chelicerata</taxon>
        <taxon>Merostomata</taxon>
        <taxon>Xiphosura</taxon>
        <taxon>Limulidae</taxon>
        <taxon>Limulus</taxon>
    </lineage>
</organism>
<evidence type="ECO:0000256" key="14">
    <source>
        <dbReference type="PROSITE-ProRule" id="PRU10141"/>
    </source>
</evidence>
<dbReference type="Proteomes" id="UP000694941">
    <property type="component" value="Unplaced"/>
</dbReference>
<dbReference type="PRINTS" id="PR00109">
    <property type="entry name" value="TYRKINASE"/>
</dbReference>
<dbReference type="InterPro" id="IPR020635">
    <property type="entry name" value="Tyr_kinase_cat_dom"/>
</dbReference>
<keyword evidence="18" id="KW-1185">Reference proteome</keyword>
<dbReference type="InterPro" id="IPR050122">
    <property type="entry name" value="RTK"/>
</dbReference>
<feature type="binding site" evidence="14">
    <location>
        <position position="324"/>
    </location>
    <ligand>
        <name>ATP</name>
        <dbReference type="ChEBI" id="CHEBI:30616"/>
    </ligand>
</feature>
<evidence type="ECO:0000256" key="4">
    <source>
        <dbReference type="ARBA" id="ARBA00022729"/>
    </source>
</evidence>
<dbReference type="PROSITE" id="PS50011">
    <property type="entry name" value="PROTEIN_KINASE_DOM"/>
    <property type="match status" value="1"/>
</dbReference>
<dbReference type="InterPro" id="IPR000719">
    <property type="entry name" value="Prot_kinase_dom"/>
</dbReference>
<dbReference type="InterPro" id="IPR017441">
    <property type="entry name" value="Protein_kinase_ATP_BS"/>
</dbReference>
<evidence type="ECO:0000256" key="2">
    <source>
        <dbReference type="ARBA" id="ARBA00011902"/>
    </source>
</evidence>
<dbReference type="SUPFAM" id="SSF48726">
    <property type="entry name" value="Immunoglobulin"/>
    <property type="match status" value="2"/>
</dbReference>
<dbReference type="InterPro" id="IPR008266">
    <property type="entry name" value="Tyr_kinase_AS"/>
</dbReference>
<evidence type="ECO:0000256" key="10">
    <source>
        <dbReference type="ARBA" id="ARBA00023170"/>
    </source>
</evidence>
<reference evidence="19" key="1">
    <citation type="submission" date="2025-08" db="UniProtKB">
        <authorList>
            <consortium name="RefSeq"/>
        </authorList>
    </citation>
    <scope>IDENTIFICATION</scope>
    <source>
        <tissue evidence="19">Muscle</tissue>
    </source>
</reference>
<dbReference type="PROSITE" id="PS00109">
    <property type="entry name" value="PROTEIN_KINASE_TYR"/>
    <property type="match status" value="1"/>
</dbReference>
<dbReference type="InterPro" id="IPR003598">
    <property type="entry name" value="Ig_sub2"/>
</dbReference>
<evidence type="ECO:0000256" key="6">
    <source>
        <dbReference type="ARBA" id="ARBA00022840"/>
    </source>
</evidence>
<keyword evidence="11" id="KW-0325">Glycoprotein</keyword>
<keyword evidence="9" id="KW-1015">Disulfide bond</keyword>
<keyword evidence="6 14" id="KW-0067">ATP-binding</keyword>
<dbReference type="PANTHER" id="PTHR24416:SF550">
    <property type="entry name" value="FIBROBLAST GROWTH FACTOR RECEPTOR HOMOLOG 1-RELATED"/>
    <property type="match status" value="1"/>
</dbReference>
<dbReference type="SMART" id="SM00409">
    <property type="entry name" value="IG"/>
    <property type="match status" value="2"/>
</dbReference>
<feature type="transmembrane region" description="Helical" evidence="15">
    <location>
        <begin position="195"/>
        <end position="218"/>
    </location>
</feature>
<dbReference type="Gene3D" id="2.60.40.10">
    <property type="entry name" value="Immunoglobulins"/>
    <property type="match status" value="2"/>
</dbReference>
<dbReference type="InterPro" id="IPR013783">
    <property type="entry name" value="Ig-like_fold"/>
</dbReference>